<dbReference type="AlphaFoldDB" id="A0A3N4LHI2"/>
<evidence type="ECO:0000256" key="1">
    <source>
        <dbReference type="SAM" id="MobiDB-lite"/>
    </source>
</evidence>
<feature type="compositionally biased region" description="Low complexity" evidence="1">
    <location>
        <begin position="407"/>
        <end position="422"/>
    </location>
</feature>
<feature type="region of interest" description="Disordered" evidence="1">
    <location>
        <begin position="330"/>
        <end position="481"/>
    </location>
</feature>
<sequence>MSSSFHEDLGLGLTEHLPALTLLTKIQKTYFYSVIYAPTFYLILGNELSSLSNLIQDVVAESLEGRFSMSTIFRDDNKRAAQRAVQLVFNGMDYSLEGLEGTLRGLKADRCASEEAWRLWGKEVRDNGGEAGLLRALKAVKYHNWVISVVIKRALKRNEIEALHETAPLTREYLYKLFTELLSSTGANRFPYKLIAKFMTSASASLSGQVFPTEVSIEKVLKISMYWTFKAASSIRDHTRSSKTLSGEDAIALSKAFWVFEMCRDYVGADIKEFEAVMTIIANELAFAAKALLESEIGFPPFELLPETGDFQIWLSEEEYIVDAEAEMVSHPQPPETPVQESSPSFENGVSMSDTVAHPNTYNTYEAHDDLSQSSGSSHNYAESGIDCRDNNNNAPGQWRKEASPKSPESISSLRRSQSHSRPGTLNGNSSPSLHGFNRHSIASEHVRETKPLLPDQRRGNTPVLRKQVNYQKPNERSASNSEFLPEAVMAAIPHYGARTEEEEIMNRRLLASKSYTLQDARWDECVVRVFRARGTGELRVLTLWDDKQAGTLFINPEEAELVPEYGYHMQTNIPVIFMRKTTEWGSSLQLGKQTKSIRNRATPNRENTYFKFTNIEDMFYFQCAFLGETVLADIRTVSAVRYNKYGIFEGTTSTNFCRVQIWREVECSNLMRSSTSSPDGSSMANYKGRLKGWMLRPKSSRIVVFLGRELLSVFITDDITIDESSANSLTVKIKPISYGTFGGRKYVKARIAGNRDLPGGIRLDRWGMLIEDEDEFDDLKWLEIEFESSTGMKVFTDNFKRELQIRRKERMEVDELKKKAASNVRSLGNGS</sequence>
<feature type="compositionally biased region" description="Polar residues" evidence="1">
    <location>
        <begin position="372"/>
        <end position="381"/>
    </location>
</feature>
<feature type="compositionally biased region" description="Polar residues" evidence="1">
    <location>
        <begin position="469"/>
        <end position="481"/>
    </location>
</feature>
<accession>A0A3N4LHI2</accession>
<name>A0A3N4LHI2_9PEZI</name>
<keyword evidence="3" id="KW-1185">Reference proteome</keyword>
<evidence type="ECO:0000313" key="3">
    <source>
        <dbReference type="Proteomes" id="UP000277580"/>
    </source>
</evidence>
<organism evidence="2 3">
    <name type="scientific">Morchella conica CCBAS932</name>
    <dbReference type="NCBI Taxonomy" id="1392247"/>
    <lineage>
        <taxon>Eukaryota</taxon>
        <taxon>Fungi</taxon>
        <taxon>Dikarya</taxon>
        <taxon>Ascomycota</taxon>
        <taxon>Pezizomycotina</taxon>
        <taxon>Pezizomycetes</taxon>
        <taxon>Pezizales</taxon>
        <taxon>Morchellaceae</taxon>
        <taxon>Morchella</taxon>
    </lineage>
</organism>
<dbReference type="InParanoid" id="A0A3N4LHI2"/>
<evidence type="ECO:0000313" key="2">
    <source>
        <dbReference type="EMBL" id="RPB17415.1"/>
    </source>
</evidence>
<dbReference type="OrthoDB" id="5330919at2759"/>
<feature type="compositionally biased region" description="Basic and acidic residues" evidence="1">
    <location>
        <begin position="442"/>
        <end position="459"/>
    </location>
</feature>
<dbReference type="EMBL" id="ML119106">
    <property type="protein sequence ID" value="RPB17415.1"/>
    <property type="molecule type" value="Genomic_DNA"/>
</dbReference>
<gene>
    <name evidence="2" type="ORF">P167DRAFT_601886</name>
</gene>
<dbReference type="Proteomes" id="UP000277580">
    <property type="component" value="Unassembled WGS sequence"/>
</dbReference>
<protein>
    <submittedName>
        <fullName evidence="2">Uncharacterized protein</fullName>
    </submittedName>
</protein>
<feature type="compositionally biased region" description="Polar residues" evidence="1">
    <location>
        <begin position="339"/>
        <end position="364"/>
    </location>
</feature>
<proteinExistence type="predicted"/>
<feature type="compositionally biased region" description="Polar residues" evidence="1">
    <location>
        <begin position="424"/>
        <end position="433"/>
    </location>
</feature>
<reference evidence="2 3" key="1">
    <citation type="journal article" date="2018" name="Nat. Ecol. Evol.">
        <title>Pezizomycetes genomes reveal the molecular basis of ectomycorrhizal truffle lifestyle.</title>
        <authorList>
            <person name="Murat C."/>
            <person name="Payen T."/>
            <person name="Noel B."/>
            <person name="Kuo A."/>
            <person name="Morin E."/>
            <person name="Chen J."/>
            <person name="Kohler A."/>
            <person name="Krizsan K."/>
            <person name="Balestrini R."/>
            <person name="Da Silva C."/>
            <person name="Montanini B."/>
            <person name="Hainaut M."/>
            <person name="Levati E."/>
            <person name="Barry K.W."/>
            <person name="Belfiori B."/>
            <person name="Cichocki N."/>
            <person name="Clum A."/>
            <person name="Dockter R.B."/>
            <person name="Fauchery L."/>
            <person name="Guy J."/>
            <person name="Iotti M."/>
            <person name="Le Tacon F."/>
            <person name="Lindquist E.A."/>
            <person name="Lipzen A."/>
            <person name="Malagnac F."/>
            <person name="Mello A."/>
            <person name="Molinier V."/>
            <person name="Miyauchi S."/>
            <person name="Poulain J."/>
            <person name="Riccioni C."/>
            <person name="Rubini A."/>
            <person name="Sitrit Y."/>
            <person name="Splivallo R."/>
            <person name="Traeger S."/>
            <person name="Wang M."/>
            <person name="Zifcakova L."/>
            <person name="Wipf D."/>
            <person name="Zambonelli A."/>
            <person name="Paolocci F."/>
            <person name="Nowrousian M."/>
            <person name="Ottonello S."/>
            <person name="Baldrian P."/>
            <person name="Spatafora J.W."/>
            <person name="Henrissat B."/>
            <person name="Nagy L.G."/>
            <person name="Aury J.M."/>
            <person name="Wincker P."/>
            <person name="Grigoriev I.V."/>
            <person name="Bonfante P."/>
            <person name="Martin F.M."/>
        </authorList>
    </citation>
    <scope>NUCLEOTIDE SEQUENCE [LARGE SCALE GENOMIC DNA]</scope>
    <source>
        <strain evidence="2 3">CCBAS932</strain>
    </source>
</reference>